<evidence type="ECO:0000313" key="1">
    <source>
        <dbReference type="EMBL" id="WNC14283.1"/>
    </source>
</evidence>
<name>A0ABY9T2Z3_BREBE</name>
<gene>
    <name evidence="1" type="ORF">RGB73_26995</name>
</gene>
<sequence length="136" mass="16240">MNAEKLWTFPVPSTNIATKVLMTYEGANVVLKFDYFDEEDNNRTYNGSVTFNTVVAFRHSDEKFTKPEYIRTSYDTLIEVRDSNWIKELTDLNREYTKQRNLRHFAIYLDSYGLYEFIAVRYDFIEKQEGTLKKDE</sequence>
<organism evidence="1 2">
    <name type="scientific">Brevibacillus brevis</name>
    <name type="common">Bacillus brevis</name>
    <dbReference type="NCBI Taxonomy" id="1393"/>
    <lineage>
        <taxon>Bacteria</taxon>
        <taxon>Bacillati</taxon>
        <taxon>Bacillota</taxon>
        <taxon>Bacilli</taxon>
        <taxon>Bacillales</taxon>
        <taxon>Paenibacillaceae</taxon>
        <taxon>Brevibacillus</taxon>
    </lineage>
</organism>
<keyword evidence="2" id="KW-1185">Reference proteome</keyword>
<dbReference type="Proteomes" id="UP001256827">
    <property type="component" value="Chromosome"/>
</dbReference>
<proteinExistence type="predicted"/>
<accession>A0ABY9T2Z3</accession>
<evidence type="ECO:0000313" key="2">
    <source>
        <dbReference type="Proteomes" id="UP001256827"/>
    </source>
</evidence>
<reference evidence="1 2" key="1">
    <citation type="submission" date="2023-09" db="EMBL/GenBank/DDBJ databases">
        <title>Complete Genome and Methylome dissection of Bacillus brevis NEB573 original source of BbsI restriction endonuclease.</title>
        <authorList>
            <person name="Fomenkov A."/>
            <person name="Roberts R.D."/>
        </authorList>
    </citation>
    <scope>NUCLEOTIDE SEQUENCE [LARGE SCALE GENOMIC DNA]</scope>
    <source>
        <strain evidence="1 2">NEB573</strain>
    </source>
</reference>
<dbReference type="RefSeq" id="WP_310766224.1">
    <property type="nucleotide sequence ID" value="NZ_CP134050.1"/>
</dbReference>
<dbReference type="EMBL" id="CP134050">
    <property type="protein sequence ID" value="WNC14283.1"/>
    <property type="molecule type" value="Genomic_DNA"/>
</dbReference>
<protein>
    <submittedName>
        <fullName evidence="1">Uncharacterized protein</fullName>
    </submittedName>
</protein>